<dbReference type="GO" id="GO:0043565">
    <property type="term" value="F:sequence-specific DNA binding"/>
    <property type="evidence" value="ECO:0007669"/>
    <property type="project" value="InterPro"/>
</dbReference>
<evidence type="ECO:0000259" key="10">
    <source>
        <dbReference type="PROSITE" id="PS51030"/>
    </source>
</evidence>
<keyword evidence="8" id="KW-0675">Receptor</keyword>
<evidence type="ECO:0000256" key="7">
    <source>
        <dbReference type="ARBA" id="ARBA00023163"/>
    </source>
</evidence>
<keyword evidence="3" id="KW-0863">Zinc-finger</keyword>
<evidence type="ECO:0000313" key="12">
    <source>
        <dbReference type="Proteomes" id="UP000271098"/>
    </source>
</evidence>
<dbReference type="PRINTS" id="PR00047">
    <property type="entry name" value="STROIDFINGER"/>
</dbReference>
<keyword evidence="7" id="KW-0804">Transcription</keyword>
<dbReference type="InterPro" id="IPR013088">
    <property type="entry name" value="Znf_NHR/GATA"/>
</dbReference>
<evidence type="ECO:0000256" key="6">
    <source>
        <dbReference type="ARBA" id="ARBA00023125"/>
    </source>
</evidence>
<keyword evidence="2" id="KW-0479">Metal-binding</keyword>
<reference evidence="13" key="1">
    <citation type="submission" date="2016-06" db="UniProtKB">
        <authorList>
            <consortium name="WormBaseParasite"/>
        </authorList>
    </citation>
    <scope>IDENTIFICATION</scope>
</reference>
<evidence type="ECO:0000256" key="5">
    <source>
        <dbReference type="ARBA" id="ARBA00023015"/>
    </source>
</evidence>
<gene>
    <name evidence="11" type="ORF">GPUH_LOCUS7834</name>
</gene>
<sequence>MAEKLPAGTVCVVCEDLATGNHYNVPSCNGCKTFFRRAVVNNRTFACRGSGMCPVNKGWCIHLLIGKMAKIMLITESKEQ</sequence>
<dbReference type="AlphaFoldDB" id="A0A183DGJ0"/>
<protein>
    <submittedName>
        <fullName evidence="13">Nuclear receptor domain-containing protein</fullName>
    </submittedName>
</protein>
<evidence type="ECO:0000256" key="1">
    <source>
        <dbReference type="ARBA" id="ARBA00005993"/>
    </source>
</evidence>
<dbReference type="PANTHER" id="PTHR24083">
    <property type="entry name" value="NUCLEAR HORMONE RECEPTOR"/>
    <property type="match status" value="1"/>
</dbReference>
<keyword evidence="12" id="KW-1185">Reference proteome</keyword>
<evidence type="ECO:0000313" key="11">
    <source>
        <dbReference type="EMBL" id="VDK59833.1"/>
    </source>
</evidence>
<dbReference type="Pfam" id="PF00105">
    <property type="entry name" value="zf-C4"/>
    <property type="match status" value="1"/>
</dbReference>
<organism evidence="13">
    <name type="scientific">Gongylonema pulchrum</name>
    <dbReference type="NCBI Taxonomy" id="637853"/>
    <lineage>
        <taxon>Eukaryota</taxon>
        <taxon>Metazoa</taxon>
        <taxon>Ecdysozoa</taxon>
        <taxon>Nematoda</taxon>
        <taxon>Chromadorea</taxon>
        <taxon>Rhabditida</taxon>
        <taxon>Spirurina</taxon>
        <taxon>Spiruromorpha</taxon>
        <taxon>Spiruroidea</taxon>
        <taxon>Gongylonematidae</taxon>
        <taxon>Gongylonema</taxon>
    </lineage>
</organism>
<comment type="similarity">
    <text evidence="1">Belongs to the nuclear hormone receptor family.</text>
</comment>
<evidence type="ECO:0000256" key="9">
    <source>
        <dbReference type="ARBA" id="ARBA00023242"/>
    </source>
</evidence>
<dbReference type="Gene3D" id="3.30.50.10">
    <property type="entry name" value="Erythroid Transcription Factor GATA-1, subunit A"/>
    <property type="match status" value="1"/>
</dbReference>
<dbReference type="GO" id="GO:0003700">
    <property type="term" value="F:DNA-binding transcription factor activity"/>
    <property type="evidence" value="ECO:0007669"/>
    <property type="project" value="InterPro"/>
</dbReference>
<dbReference type="SUPFAM" id="SSF57716">
    <property type="entry name" value="Glucocorticoid receptor-like (DNA-binding domain)"/>
    <property type="match status" value="1"/>
</dbReference>
<dbReference type="Proteomes" id="UP000271098">
    <property type="component" value="Unassembled WGS sequence"/>
</dbReference>
<dbReference type="InterPro" id="IPR050274">
    <property type="entry name" value="Nuclear_hormone_rcpt_NR2"/>
</dbReference>
<keyword evidence="6" id="KW-0238">DNA-binding</keyword>
<evidence type="ECO:0000256" key="4">
    <source>
        <dbReference type="ARBA" id="ARBA00022833"/>
    </source>
</evidence>
<accession>A0A183DGJ0</accession>
<dbReference type="PROSITE" id="PS51030">
    <property type="entry name" value="NUCLEAR_REC_DBD_2"/>
    <property type="match status" value="1"/>
</dbReference>
<keyword evidence="5" id="KW-0805">Transcription regulation</keyword>
<dbReference type="InterPro" id="IPR001628">
    <property type="entry name" value="Znf_hrmn_rcpt"/>
</dbReference>
<feature type="domain" description="Nuclear receptor" evidence="10">
    <location>
        <begin position="8"/>
        <end position="80"/>
    </location>
</feature>
<dbReference type="OrthoDB" id="6355676at2759"/>
<name>A0A183DGJ0_9BILA</name>
<evidence type="ECO:0000256" key="2">
    <source>
        <dbReference type="ARBA" id="ARBA00022723"/>
    </source>
</evidence>
<dbReference type="SMART" id="SM00399">
    <property type="entry name" value="ZnF_C4"/>
    <property type="match status" value="1"/>
</dbReference>
<reference evidence="11 12" key="2">
    <citation type="submission" date="2018-11" db="EMBL/GenBank/DDBJ databases">
        <authorList>
            <consortium name="Pathogen Informatics"/>
        </authorList>
    </citation>
    <scope>NUCLEOTIDE SEQUENCE [LARGE SCALE GENOMIC DNA]</scope>
</reference>
<keyword evidence="4" id="KW-0862">Zinc</keyword>
<keyword evidence="9" id="KW-0539">Nucleus</keyword>
<evidence type="ECO:0000256" key="8">
    <source>
        <dbReference type="ARBA" id="ARBA00023170"/>
    </source>
</evidence>
<dbReference type="GO" id="GO:0008270">
    <property type="term" value="F:zinc ion binding"/>
    <property type="evidence" value="ECO:0007669"/>
    <property type="project" value="UniProtKB-KW"/>
</dbReference>
<evidence type="ECO:0000256" key="3">
    <source>
        <dbReference type="ARBA" id="ARBA00022771"/>
    </source>
</evidence>
<evidence type="ECO:0000313" key="13">
    <source>
        <dbReference type="WBParaSite" id="GPUH_0000784001-mRNA-1"/>
    </source>
</evidence>
<dbReference type="WBParaSite" id="GPUH_0000784001-mRNA-1">
    <property type="protein sequence ID" value="GPUH_0000784001-mRNA-1"/>
    <property type="gene ID" value="GPUH_0000784001"/>
</dbReference>
<dbReference type="EMBL" id="UYRT01021256">
    <property type="protein sequence ID" value="VDK59833.1"/>
    <property type="molecule type" value="Genomic_DNA"/>
</dbReference>
<dbReference type="PROSITE" id="PS00031">
    <property type="entry name" value="NUCLEAR_REC_DBD_1"/>
    <property type="match status" value="1"/>
</dbReference>
<proteinExistence type="inferred from homology"/>